<evidence type="ECO:0000313" key="1">
    <source>
        <dbReference type="EMBL" id="KAJ7569310.1"/>
    </source>
</evidence>
<gene>
    <name evidence="1" type="ORF">O6H91_01G071900</name>
</gene>
<proteinExistence type="predicted"/>
<organism evidence="1 2">
    <name type="scientific">Diphasiastrum complanatum</name>
    <name type="common">Issler's clubmoss</name>
    <name type="synonym">Lycopodium complanatum</name>
    <dbReference type="NCBI Taxonomy" id="34168"/>
    <lineage>
        <taxon>Eukaryota</taxon>
        <taxon>Viridiplantae</taxon>
        <taxon>Streptophyta</taxon>
        <taxon>Embryophyta</taxon>
        <taxon>Tracheophyta</taxon>
        <taxon>Lycopodiopsida</taxon>
        <taxon>Lycopodiales</taxon>
        <taxon>Lycopodiaceae</taxon>
        <taxon>Lycopodioideae</taxon>
        <taxon>Diphasiastrum</taxon>
    </lineage>
</organism>
<accession>A0ACC2ES55</accession>
<keyword evidence="2" id="KW-1185">Reference proteome</keyword>
<evidence type="ECO:0000313" key="2">
    <source>
        <dbReference type="Proteomes" id="UP001162992"/>
    </source>
</evidence>
<comment type="caution">
    <text evidence="1">The sequence shown here is derived from an EMBL/GenBank/DDBJ whole genome shotgun (WGS) entry which is preliminary data.</text>
</comment>
<sequence length="309" mass="34320">MRRFDVLSFDVIFYCFTSCVDDFSKLLYYLILQISSNDQTSDSISFDFAGNYPNRISTNYAVNGNSGGHQEIYVVSFDTSVKFHTYTIKWDSDSIMWLVDNVLLRTVVRSNGEAYPVKPGSVYGFVWDASYVANGGYAGIINWSFGPFFVYYDSLVATSPIAPGTWKPPALITTVSEVVPVPMRPLAIDYCGSNIFVTETDTIVTYDRAGCGGRFRSIARYPSGTFTSKVKCAAGDTSGLLTSIYLSSLEGSPIQDEIDFEWLGNKKTVVQTNFYVTGTGGHEVIIDLGFDCSQSYHTYTIAFNNQRTQ</sequence>
<dbReference type="EMBL" id="CM055092">
    <property type="protein sequence ID" value="KAJ7569310.1"/>
    <property type="molecule type" value="Genomic_DNA"/>
</dbReference>
<protein>
    <submittedName>
        <fullName evidence="1">Uncharacterized protein</fullName>
    </submittedName>
</protein>
<name>A0ACC2ES55_DIPCM</name>
<dbReference type="Proteomes" id="UP001162992">
    <property type="component" value="Chromosome 1"/>
</dbReference>
<reference evidence="2" key="1">
    <citation type="journal article" date="2024" name="Proc. Natl. Acad. Sci. U.S.A.">
        <title>Extraordinary preservation of gene collinearity over three hundred million years revealed in homosporous lycophytes.</title>
        <authorList>
            <person name="Li C."/>
            <person name="Wickell D."/>
            <person name="Kuo L.Y."/>
            <person name="Chen X."/>
            <person name="Nie B."/>
            <person name="Liao X."/>
            <person name="Peng D."/>
            <person name="Ji J."/>
            <person name="Jenkins J."/>
            <person name="Williams M."/>
            <person name="Shu S."/>
            <person name="Plott C."/>
            <person name="Barry K."/>
            <person name="Rajasekar S."/>
            <person name="Grimwood J."/>
            <person name="Han X."/>
            <person name="Sun S."/>
            <person name="Hou Z."/>
            <person name="He W."/>
            <person name="Dai G."/>
            <person name="Sun C."/>
            <person name="Schmutz J."/>
            <person name="Leebens-Mack J.H."/>
            <person name="Li F.W."/>
            <person name="Wang L."/>
        </authorList>
    </citation>
    <scope>NUCLEOTIDE SEQUENCE [LARGE SCALE GENOMIC DNA]</scope>
    <source>
        <strain evidence="2">cv. PW_Plant_1</strain>
    </source>
</reference>